<dbReference type="AlphaFoldDB" id="A0A315VJV5"/>
<dbReference type="CDD" id="cd00132">
    <property type="entry name" value="CRIB"/>
    <property type="match status" value="1"/>
</dbReference>
<gene>
    <name evidence="6" type="ORF">CCH79_00010853</name>
</gene>
<evidence type="ECO:0000313" key="6">
    <source>
        <dbReference type="EMBL" id="PWA23775.1"/>
    </source>
</evidence>
<reference evidence="6 7" key="1">
    <citation type="journal article" date="2018" name="G3 (Bethesda)">
        <title>A High-Quality Reference Genome for the Invasive Mosquitofish Gambusia affinis Using a Chicago Library.</title>
        <authorList>
            <person name="Hoffberg S.L."/>
            <person name="Troendle N.J."/>
            <person name="Glenn T.C."/>
            <person name="Mahmud O."/>
            <person name="Louha S."/>
            <person name="Chalopin D."/>
            <person name="Bennetzen J.L."/>
            <person name="Mauricio R."/>
        </authorList>
    </citation>
    <scope>NUCLEOTIDE SEQUENCE [LARGE SCALE GENOMIC DNA]</scope>
    <source>
        <strain evidence="6">NE01/NJP1002.9</strain>
        <tissue evidence="6">Muscle</tissue>
    </source>
</reference>
<dbReference type="Pfam" id="PF00786">
    <property type="entry name" value="PBD"/>
    <property type="match status" value="1"/>
</dbReference>
<keyword evidence="7" id="KW-1185">Reference proteome</keyword>
<keyword evidence="4" id="KW-0732">Signal</keyword>
<dbReference type="Proteomes" id="UP000250572">
    <property type="component" value="Unassembled WGS sequence"/>
</dbReference>
<feature type="domain" description="CRIB" evidence="5">
    <location>
        <begin position="44"/>
        <end position="58"/>
    </location>
</feature>
<feature type="compositionally biased region" description="Basic and acidic residues" evidence="3">
    <location>
        <begin position="185"/>
        <end position="195"/>
    </location>
</feature>
<dbReference type="GO" id="GO:0012505">
    <property type="term" value="C:endomembrane system"/>
    <property type="evidence" value="ECO:0007669"/>
    <property type="project" value="UniProtKB-SubCell"/>
</dbReference>
<evidence type="ECO:0000256" key="4">
    <source>
        <dbReference type="SAM" id="SignalP"/>
    </source>
</evidence>
<organism evidence="6 7">
    <name type="scientific">Gambusia affinis</name>
    <name type="common">Western mosquitofish</name>
    <name type="synonym">Heterandria affinis</name>
    <dbReference type="NCBI Taxonomy" id="33528"/>
    <lineage>
        <taxon>Eukaryota</taxon>
        <taxon>Metazoa</taxon>
        <taxon>Chordata</taxon>
        <taxon>Craniata</taxon>
        <taxon>Vertebrata</taxon>
        <taxon>Euteleostomi</taxon>
        <taxon>Actinopterygii</taxon>
        <taxon>Neopterygii</taxon>
        <taxon>Teleostei</taxon>
        <taxon>Neoteleostei</taxon>
        <taxon>Acanthomorphata</taxon>
        <taxon>Ovalentaria</taxon>
        <taxon>Atherinomorphae</taxon>
        <taxon>Cyprinodontiformes</taxon>
        <taxon>Poeciliidae</taxon>
        <taxon>Poeciliinae</taxon>
        <taxon>Gambusia</taxon>
    </lineage>
</organism>
<proteinExistence type="inferred from homology"/>
<dbReference type="PANTHER" id="PTHR15344">
    <property type="entry name" value="CDC42 EFFECTOR PROTEIN BORG"/>
    <property type="match status" value="1"/>
</dbReference>
<feature type="chain" id="PRO_5016406627" description="CRIB domain-containing protein" evidence="4">
    <location>
        <begin position="28"/>
        <end position="456"/>
    </location>
</feature>
<evidence type="ECO:0000256" key="1">
    <source>
        <dbReference type="ARBA" id="ARBA00004184"/>
    </source>
</evidence>
<comment type="similarity">
    <text evidence="2">Belongs to the BORG/CEP family.</text>
</comment>
<dbReference type="PANTHER" id="PTHR15344:SF15">
    <property type="entry name" value="CDC42 EFFECTOR PROTEIN 5"/>
    <property type="match status" value="1"/>
</dbReference>
<dbReference type="GO" id="GO:0005737">
    <property type="term" value="C:cytoplasm"/>
    <property type="evidence" value="ECO:0007669"/>
    <property type="project" value="TreeGrafter"/>
</dbReference>
<dbReference type="PROSITE" id="PS50108">
    <property type="entry name" value="CRIB"/>
    <property type="match status" value="1"/>
</dbReference>
<name>A0A315VJV5_GAMAF</name>
<dbReference type="GO" id="GO:0031267">
    <property type="term" value="F:small GTPase binding"/>
    <property type="evidence" value="ECO:0007669"/>
    <property type="project" value="TreeGrafter"/>
</dbReference>
<comment type="subcellular location">
    <subcellularLocation>
        <location evidence="1">Endomembrane system</location>
        <topology evidence="1">Peripheral membrane protein</topology>
    </subcellularLocation>
</comment>
<dbReference type="GO" id="GO:0005886">
    <property type="term" value="C:plasma membrane"/>
    <property type="evidence" value="ECO:0007669"/>
    <property type="project" value="TreeGrafter"/>
</dbReference>
<feature type="region of interest" description="Disordered" evidence="3">
    <location>
        <begin position="175"/>
        <end position="318"/>
    </location>
</feature>
<accession>A0A315VJV5</accession>
<dbReference type="GO" id="GO:0007266">
    <property type="term" value="P:Rho protein signal transduction"/>
    <property type="evidence" value="ECO:0007669"/>
    <property type="project" value="TreeGrafter"/>
</dbReference>
<dbReference type="InterPro" id="IPR051296">
    <property type="entry name" value="Cdc42_Effector_BORG/CEP"/>
</dbReference>
<evidence type="ECO:0000313" key="7">
    <source>
        <dbReference type="Proteomes" id="UP000250572"/>
    </source>
</evidence>
<dbReference type="SMART" id="SM00285">
    <property type="entry name" value="PBD"/>
    <property type="match status" value="1"/>
</dbReference>
<evidence type="ECO:0000256" key="2">
    <source>
        <dbReference type="ARBA" id="ARBA00010770"/>
    </source>
</evidence>
<sequence length="456" mass="49557">MRCQICCPCFWFLLASPWLSPVFPSQAMPLHKPSRAHRLDPTMISAPLGDFRHTMHIGRGGDAFGDTSFLSTAGPSPTTSEVSGSGILPAADPEVAVNHGDLREDAPQSPQLQHWESVSSLTMDLDLDLDLGPSILGDVLGVMDSLSLCSNGEAVLSPRSDTSVVEMKAIRGNMETSVNGNGLDEDGRIPDENGLKSRGLKPKVRFSDKREEIIRQPSEEEEGQTYDLHDDEDDDDDQLGCHSPARDDSGRRKSPAGEPELSNHNADLPPSPSSSHSSESDGVTELDRRRSESVHSETDSEEDEEEEGRGYSFEDESDDEIDIVLKMLNPDRAVEIITPGICGNSSCGGRSFTPSTLAPTSQDSTERSHWLMTSSAPEAANTLESTGLHSTDVTGPQCCLKLATGRPVCRLKTPIAEKNKKINMHYILKTFRSPSSPPDSRNGSLLFQLITLMSDE</sequence>
<dbReference type="GO" id="GO:0031274">
    <property type="term" value="P:positive regulation of pseudopodium assembly"/>
    <property type="evidence" value="ECO:0007669"/>
    <property type="project" value="TreeGrafter"/>
</dbReference>
<evidence type="ECO:0000256" key="3">
    <source>
        <dbReference type="SAM" id="MobiDB-lite"/>
    </source>
</evidence>
<feature type="compositionally biased region" description="Basic and acidic residues" evidence="3">
    <location>
        <begin position="285"/>
        <end position="298"/>
    </location>
</feature>
<dbReference type="InterPro" id="IPR029273">
    <property type="entry name" value="Cdc42_effect-like"/>
</dbReference>
<feature type="compositionally biased region" description="Acidic residues" evidence="3">
    <location>
        <begin position="219"/>
        <end position="238"/>
    </location>
</feature>
<comment type="caution">
    <text evidence="6">The sequence shown here is derived from an EMBL/GenBank/DDBJ whole genome shotgun (WGS) entry which is preliminary data.</text>
</comment>
<dbReference type="STRING" id="33528.ENSGAFP00000019601"/>
<feature type="signal peptide" evidence="4">
    <location>
        <begin position="1"/>
        <end position="27"/>
    </location>
</feature>
<dbReference type="GO" id="GO:0030838">
    <property type="term" value="P:positive regulation of actin filament polymerization"/>
    <property type="evidence" value="ECO:0007669"/>
    <property type="project" value="TreeGrafter"/>
</dbReference>
<protein>
    <recommendedName>
        <fullName evidence="5">CRIB domain-containing protein</fullName>
    </recommendedName>
</protein>
<evidence type="ECO:0000259" key="5">
    <source>
        <dbReference type="PROSITE" id="PS50108"/>
    </source>
</evidence>
<feature type="compositionally biased region" description="Basic and acidic residues" evidence="3">
    <location>
        <begin position="205"/>
        <end position="218"/>
    </location>
</feature>
<feature type="compositionally biased region" description="Acidic residues" evidence="3">
    <location>
        <begin position="299"/>
        <end position="318"/>
    </location>
</feature>
<dbReference type="EMBL" id="NHOQ01001560">
    <property type="protein sequence ID" value="PWA23775.1"/>
    <property type="molecule type" value="Genomic_DNA"/>
</dbReference>
<dbReference type="InterPro" id="IPR000095">
    <property type="entry name" value="CRIB_dom"/>
</dbReference>
<dbReference type="GO" id="GO:0005856">
    <property type="term" value="C:cytoskeleton"/>
    <property type="evidence" value="ECO:0007669"/>
    <property type="project" value="TreeGrafter"/>
</dbReference>
<dbReference type="GO" id="GO:0008360">
    <property type="term" value="P:regulation of cell shape"/>
    <property type="evidence" value="ECO:0007669"/>
    <property type="project" value="TreeGrafter"/>
</dbReference>
<dbReference type="Pfam" id="PF14957">
    <property type="entry name" value="BORG_CEP"/>
    <property type="match status" value="1"/>
</dbReference>